<evidence type="ECO:0000256" key="7">
    <source>
        <dbReference type="ARBA" id="ARBA00023204"/>
    </source>
</evidence>
<dbReference type="PANTHER" id="PTHR10815:SF12">
    <property type="entry name" value="METHYLATED-DNA--PROTEIN-CYSTEINE METHYLTRANSFERASE, INDUCIBLE"/>
    <property type="match status" value="1"/>
</dbReference>
<comment type="similarity">
    <text evidence="2">Belongs to the MGMT family.</text>
</comment>
<evidence type="ECO:0000256" key="3">
    <source>
        <dbReference type="ARBA" id="ARBA00011918"/>
    </source>
</evidence>
<dbReference type="PROSITE" id="PS00374">
    <property type="entry name" value="MGMT"/>
    <property type="match status" value="1"/>
</dbReference>
<dbReference type="GO" id="GO:0032259">
    <property type="term" value="P:methylation"/>
    <property type="evidence" value="ECO:0007669"/>
    <property type="project" value="UniProtKB-KW"/>
</dbReference>
<dbReference type="SUPFAM" id="SSF53155">
    <property type="entry name" value="Methylated DNA-protein cysteine methyltransferase domain"/>
    <property type="match status" value="1"/>
</dbReference>
<dbReference type="InterPro" id="IPR008332">
    <property type="entry name" value="MethylG_MeTrfase_N"/>
</dbReference>
<dbReference type="CDD" id="cd06445">
    <property type="entry name" value="ATase"/>
    <property type="match status" value="1"/>
</dbReference>
<evidence type="ECO:0000259" key="9">
    <source>
        <dbReference type="Pfam" id="PF01035"/>
    </source>
</evidence>
<evidence type="ECO:0000256" key="8">
    <source>
        <dbReference type="ARBA" id="ARBA00049348"/>
    </source>
</evidence>
<accession>A0AAP7DI14</accession>
<dbReference type="GO" id="GO:0006281">
    <property type="term" value="P:DNA repair"/>
    <property type="evidence" value="ECO:0007669"/>
    <property type="project" value="UniProtKB-KW"/>
</dbReference>
<dbReference type="PANTHER" id="PTHR10815">
    <property type="entry name" value="METHYLATED-DNA--PROTEIN-CYSTEINE METHYLTRANSFERASE"/>
    <property type="match status" value="1"/>
</dbReference>
<feature type="domain" description="Methylated-DNA-[protein]-cysteine S-methyltransferase DNA binding" evidence="9">
    <location>
        <begin position="90"/>
        <end position="169"/>
    </location>
</feature>
<evidence type="ECO:0000256" key="4">
    <source>
        <dbReference type="ARBA" id="ARBA00022603"/>
    </source>
</evidence>
<gene>
    <name evidence="11" type="ORF">HMI46_06455</name>
</gene>
<dbReference type="Pfam" id="PF02870">
    <property type="entry name" value="Methyltransf_1N"/>
    <property type="match status" value="1"/>
</dbReference>
<evidence type="ECO:0000256" key="2">
    <source>
        <dbReference type="ARBA" id="ARBA00008711"/>
    </source>
</evidence>
<evidence type="ECO:0000256" key="5">
    <source>
        <dbReference type="ARBA" id="ARBA00022679"/>
    </source>
</evidence>
<proteinExistence type="inferred from homology"/>
<comment type="catalytic activity">
    <reaction evidence="1">
        <text>a 4-O-methyl-thymidine in DNA + L-cysteinyl-[protein] = a thymidine in DNA + S-methyl-L-cysteinyl-[protein]</text>
        <dbReference type="Rhea" id="RHEA:53428"/>
        <dbReference type="Rhea" id="RHEA-COMP:10131"/>
        <dbReference type="Rhea" id="RHEA-COMP:10132"/>
        <dbReference type="Rhea" id="RHEA-COMP:13555"/>
        <dbReference type="Rhea" id="RHEA-COMP:13556"/>
        <dbReference type="ChEBI" id="CHEBI:29950"/>
        <dbReference type="ChEBI" id="CHEBI:82612"/>
        <dbReference type="ChEBI" id="CHEBI:137386"/>
        <dbReference type="ChEBI" id="CHEBI:137387"/>
        <dbReference type="EC" id="2.1.1.63"/>
    </reaction>
</comment>
<dbReference type="NCBIfam" id="TIGR00589">
    <property type="entry name" value="ogt"/>
    <property type="match status" value="1"/>
</dbReference>
<dbReference type="InterPro" id="IPR036217">
    <property type="entry name" value="MethylDNA_cys_MeTrfase_DNAb"/>
</dbReference>
<sequence length="173" mass="19788">MVKKQQYLYWSMLNRGNWQLYVAASEQGVCYIGGQHESFDQLSEWVAMRYPQAMLVRSDERLHPHIEELAEYLQGDRKGFTMPLDIQGTPFQRAVWRILCEIPYGETRTYSEIAAYLQKPMAARAVGTAIGANPILISVPCHRVIGKNGHMTGYRGGLDMKKRLLKVEHLSTN</sequence>
<dbReference type="Gene3D" id="3.30.160.70">
    <property type="entry name" value="Methylated DNA-protein cysteine methyltransferase domain"/>
    <property type="match status" value="1"/>
</dbReference>
<evidence type="ECO:0000313" key="11">
    <source>
        <dbReference type="EMBL" id="NOJ70191.1"/>
    </source>
</evidence>
<dbReference type="GO" id="GO:0003908">
    <property type="term" value="F:methylated-DNA-[protein]-cysteine S-methyltransferase activity"/>
    <property type="evidence" value="ECO:0007669"/>
    <property type="project" value="UniProtKB-EC"/>
</dbReference>
<dbReference type="EMBL" id="JABFOR010000005">
    <property type="protein sequence ID" value="NOJ70191.1"/>
    <property type="molecule type" value="Genomic_DNA"/>
</dbReference>
<organism evidence="11 12">
    <name type="scientific">Paenibacillus alvei</name>
    <name type="common">Bacillus alvei</name>
    <dbReference type="NCBI Taxonomy" id="44250"/>
    <lineage>
        <taxon>Bacteria</taxon>
        <taxon>Bacillati</taxon>
        <taxon>Bacillota</taxon>
        <taxon>Bacilli</taxon>
        <taxon>Bacillales</taxon>
        <taxon>Paenibacillaceae</taxon>
        <taxon>Paenibacillus</taxon>
    </lineage>
</organism>
<evidence type="ECO:0000259" key="10">
    <source>
        <dbReference type="Pfam" id="PF02870"/>
    </source>
</evidence>
<evidence type="ECO:0000256" key="1">
    <source>
        <dbReference type="ARBA" id="ARBA00001286"/>
    </source>
</evidence>
<name>A0AAP7DI14_PAEAL</name>
<keyword evidence="7" id="KW-0234">DNA repair</keyword>
<dbReference type="InterPro" id="IPR001497">
    <property type="entry name" value="MethylDNA_cys_MeTrfase_AS"/>
</dbReference>
<dbReference type="InterPro" id="IPR036631">
    <property type="entry name" value="MGMT_N_sf"/>
</dbReference>
<keyword evidence="4" id="KW-0489">Methyltransferase</keyword>
<dbReference type="Gene3D" id="1.10.10.10">
    <property type="entry name" value="Winged helix-like DNA-binding domain superfamily/Winged helix DNA-binding domain"/>
    <property type="match status" value="1"/>
</dbReference>
<feature type="domain" description="Methylguanine DNA methyltransferase ribonuclease-like" evidence="10">
    <location>
        <begin position="9"/>
        <end position="86"/>
    </location>
</feature>
<evidence type="ECO:0000256" key="6">
    <source>
        <dbReference type="ARBA" id="ARBA00022763"/>
    </source>
</evidence>
<dbReference type="SUPFAM" id="SSF46767">
    <property type="entry name" value="Methylated DNA-protein cysteine methyltransferase, C-terminal domain"/>
    <property type="match status" value="1"/>
</dbReference>
<evidence type="ECO:0000313" key="12">
    <source>
        <dbReference type="Proteomes" id="UP000552038"/>
    </source>
</evidence>
<reference evidence="11 12" key="1">
    <citation type="submission" date="2020-05" db="EMBL/GenBank/DDBJ databases">
        <title>Whole genome sequencing and identification of novel metabolites from Paenibacillus alvei strain JR949.</title>
        <authorList>
            <person name="Rajendhran J."/>
            <person name="Sree Pranav P."/>
            <person name="Mahalakshmi B."/>
            <person name="Karthikeyan R."/>
        </authorList>
    </citation>
    <scope>NUCLEOTIDE SEQUENCE [LARGE SCALE GENOMIC DNA]</scope>
    <source>
        <strain evidence="11 12">JR949</strain>
    </source>
</reference>
<dbReference type="EC" id="2.1.1.63" evidence="3"/>
<dbReference type="Proteomes" id="UP000552038">
    <property type="component" value="Unassembled WGS sequence"/>
</dbReference>
<protein>
    <recommendedName>
        <fullName evidence="3">methylated-DNA--[protein]-cysteine S-methyltransferase</fullName>
        <ecNumber evidence="3">2.1.1.63</ecNumber>
    </recommendedName>
</protein>
<comment type="caution">
    <text evidence="11">The sequence shown here is derived from an EMBL/GenBank/DDBJ whole genome shotgun (WGS) entry which is preliminary data.</text>
</comment>
<comment type="catalytic activity">
    <reaction evidence="8">
        <text>a 6-O-methyl-2'-deoxyguanosine in DNA + L-cysteinyl-[protein] = S-methyl-L-cysteinyl-[protein] + a 2'-deoxyguanosine in DNA</text>
        <dbReference type="Rhea" id="RHEA:24000"/>
        <dbReference type="Rhea" id="RHEA-COMP:10131"/>
        <dbReference type="Rhea" id="RHEA-COMP:10132"/>
        <dbReference type="Rhea" id="RHEA-COMP:11367"/>
        <dbReference type="Rhea" id="RHEA-COMP:11368"/>
        <dbReference type="ChEBI" id="CHEBI:29950"/>
        <dbReference type="ChEBI" id="CHEBI:82612"/>
        <dbReference type="ChEBI" id="CHEBI:85445"/>
        <dbReference type="ChEBI" id="CHEBI:85448"/>
        <dbReference type="EC" id="2.1.1.63"/>
    </reaction>
</comment>
<dbReference type="InterPro" id="IPR014048">
    <property type="entry name" value="MethylDNA_cys_MeTrfase_DNA-bd"/>
</dbReference>
<dbReference type="AlphaFoldDB" id="A0AAP7DI14"/>
<keyword evidence="6" id="KW-0227">DNA damage</keyword>
<keyword evidence="5" id="KW-0808">Transferase</keyword>
<dbReference type="FunFam" id="1.10.10.10:FF:000214">
    <property type="entry name" value="Methylated-DNA--protein-cysteine methyltransferase"/>
    <property type="match status" value="1"/>
</dbReference>
<dbReference type="InterPro" id="IPR036388">
    <property type="entry name" value="WH-like_DNA-bd_sf"/>
</dbReference>
<dbReference type="Pfam" id="PF01035">
    <property type="entry name" value="DNA_binding_1"/>
    <property type="match status" value="1"/>
</dbReference>